<dbReference type="InParanoid" id="A0A2P6MXU3"/>
<feature type="compositionally biased region" description="Polar residues" evidence="2">
    <location>
        <begin position="19"/>
        <end position="34"/>
    </location>
</feature>
<dbReference type="PANTHER" id="PTHR16517">
    <property type="entry name" value="TUBBY-RELATED"/>
    <property type="match status" value="1"/>
</dbReference>
<keyword evidence="6" id="KW-1185">Reference proteome</keyword>
<dbReference type="InterPro" id="IPR000007">
    <property type="entry name" value="Tubby_C"/>
</dbReference>
<evidence type="ECO:0000256" key="2">
    <source>
        <dbReference type="SAM" id="MobiDB-lite"/>
    </source>
</evidence>
<dbReference type="Gene3D" id="3.20.90.10">
    <property type="entry name" value="Tubby Protein, Chain A"/>
    <property type="match status" value="1"/>
</dbReference>
<reference evidence="5 6" key="1">
    <citation type="journal article" date="2018" name="Genome Biol. Evol.">
        <title>Multiple Roots of Fruiting Body Formation in Amoebozoa.</title>
        <authorList>
            <person name="Hillmann F."/>
            <person name="Forbes G."/>
            <person name="Novohradska S."/>
            <person name="Ferling I."/>
            <person name="Riege K."/>
            <person name="Groth M."/>
            <person name="Westermann M."/>
            <person name="Marz M."/>
            <person name="Spaller T."/>
            <person name="Winckler T."/>
            <person name="Schaap P."/>
            <person name="Glockner G."/>
        </authorList>
    </citation>
    <scope>NUCLEOTIDE SEQUENCE [LARGE SCALE GENOMIC DNA]</scope>
    <source>
        <strain evidence="5 6">Jena</strain>
    </source>
</reference>
<feature type="region of interest" description="Disordered" evidence="2">
    <location>
        <begin position="1"/>
        <end position="101"/>
    </location>
</feature>
<dbReference type="Proteomes" id="UP000241769">
    <property type="component" value="Unassembled WGS sequence"/>
</dbReference>
<dbReference type="STRING" id="1890364.A0A2P6MXU3"/>
<dbReference type="SUPFAM" id="SSF54518">
    <property type="entry name" value="Tubby C-terminal domain-like"/>
    <property type="match status" value="1"/>
</dbReference>
<gene>
    <name evidence="5" type="ORF">PROFUN_15051</name>
</gene>
<dbReference type="InterPro" id="IPR025714">
    <property type="entry name" value="Methyltranfer_dom"/>
</dbReference>
<feature type="compositionally biased region" description="Acidic residues" evidence="2">
    <location>
        <begin position="1"/>
        <end position="11"/>
    </location>
</feature>
<dbReference type="OrthoDB" id="8775810at2759"/>
<feature type="domain" description="Tubby C-terminal" evidence="3">
    <location>
        <begin position="234"/>
        <end position="483"/>
    </location>
</feature>
<feature type="region of interest" description="Disordered" evidence="2">
    <location>
        <begin position="143"/>
        <end position="203"/>
    </location>
</feature>
<dbReference type="PANTHER" id="PTHR16517:SF7">
    <property type="entry name" value="PROTEIN KING TUBBY"/>
    <property type="match status" value="1"/>
</dbReference>
<dbReference type="EMBL" id="MDYQ01000318">
    <property type="protein sequence ID" value="PRP76532.1"/>
    <property type="molecule type" value="Genomic_DNA"/>
</dbReference>
<proteinExistence type="inferred from homology"/>
<feature type="compositionally biased region" description="Low complexity" evidence="2">
    <location>
        <begin position="50"/>
        <end position="62"/>
    </location>
</feature>
<accession>A0A2P6MXU3</accession>
<dbReference type="AlphaFoldDB" id="A0A2P6MXU3"/>
<protein>
    <submittedName>
        <fullName evidence="5">Tubby protein</fullName>
    </submittedName>
</protein>
<feature type="region of interest" description="Disordered" evidence="2">
    <location>
        <begin position="748"/>
        <end position="790"/>
    </location>
</feature>
<evidence type="ECO:0000313" key="6">
    <source>
        <dbReference type="Proteomes" id="UP000241769"/>
    </source>
</evidence>
<dbReference type="Pfam" id="PF01167">
    <property type="entry name" value="Tub"/>
    <property type="match status" value="1"/>
</dbReference>
<evidence type="ECO:0000256" key="1">
    <source>
        <dbReference type="ARBA" id="ARBA00007129"/>
    </source>
</evidence>
<sequence>MFYSSSDDEEDIGLKVAAESSSSYQTQPSYNTFSKVDPYDSPKVVRPTSAAQSPRIAAQARARALEEKRRANRSNIPGMVTEAGNMPRPSSALGSPRVNNFTSAGDADIKVLLKERNALPEDYVIEQKGMSDAERTLMSQGISSTFDPREEEEDVVPPSSSTATENIFQKRSTETAVPPEREELQSSSELPSPPASPKVSSHAPKSIINVDASDVRAFINQCVADVFHSSNEFRPGPKGGFINCKIIRSKSAFGAEYYLYLEEGERFLLAARKRKKSKTSNYLISLERGDLNRNSGNFVGKVNIDVTYQKVTCKVRSNFTGTEFVIYDRGVAPGKDNSNVGTRQELGAILYQSNVLGIKGPRKMKVIVPSFNPETDQRVQWKPTRPADSLLEKYKANLTEDMLLLQNKSPGWNEEKKSYMLNFYGRVKMASIKNFQIVSEAEGGGDQILMQFGRWNNEQFSLDFQYPLSLIQAFGIALASFDNKLACGLPRKIMADLQSCPSVSFPQGHHNCEDFLRFVVGFLTAHHQLLSGPVVHYLSKNLYEEIIPVQIRMWWDALDEPEWDHLLRHLSKGEQRDEYPSELRQFLEDLQSTQLSRDTPEFLKRTHYKLSDDLCIGQSPKKLHEVGRLCQLLCQVKELTNARLAIDAGSGQGYLSRSITFPPLSLSCQAIERSETNVASAKKTDKNINKRKTVKAARAEKDRNDFGLLVHTVADLDRHSLSKIFDKAGTYPETGNIEGELKLSPEEMREDNGGTIRGEGMERPKGEKENRQGKETEENREGVKKENREGMDQRGTVAVALHACGDLTTNCIRAFLDSSEHMCAAVFIPCCYQLMCVEDRPDQWPLSHQLREIIKSNPQRPCRMGQSTSQTVTFEATYRLFMLANQVPSTWTLNEQEWSDFRNSIHHHYYRARIEKELLSPAIEAGIRPAETFKRMGRLPSTAFSGGFSEYKSAVIRKYKLEDFVSTASLEPEMEEDMMAEKRIALLWTLRALIAPAVESLIAIDRYLNMRESLNDEWDVKLLAAFEYTESQRNLCLVAYRRCQI</sequence>
<name>A0A2P6MXU3_9EUKA</name>
<evidence type="ECO:0000259" key="4">
    <source>
        <dbReference type="Pfam" id="PF13679"/>
    </source>
</evidence>
<organism evidence="5 6">
    <name type="scientific">Planoprotostelium fungivorum</name>
    <dbReference type="NCBI Taxonomy" id="1890364"/>
    <lineage>
        <taxon>Eukaryota</taxon>
        <taxon>Amoebozoa</taxon>
        <taxon>Evosea</taxon>
        <taxon>Variosea</taxon>
        <taxon>Cavosteliida</taxon>
        <taxon>Cavosteliaceae</taxon>
        <taxon>Planoprotostelium</taxon>
    </lineage>
</organism>
<comment type="similarity">
    <text evidence="1">Belongs to the TUB family.</text>
</comment>
<evidence type="ECO:0000259" key="3">
    <source>
        <dbReference type="Pfam" id="PF01167"/>
    </source>
</evidence>
<feature type="compositionally biased region" description="Basic and acidic residues" evidence="2">
    <location>
        <begin position="759"/>
        <end position="790"/>
    </location>
</feature>
<evidence type="ECO:0000313" key="5">
    <source>
        <dbReference type="EMBL" id="PRP76532.1"/>
    </source>
</evidence>
<dbReference type="InterPro" id="IPR025659">
    <property type="entry name" value="Tubby-like_C"/>
</dbReference>
<comment type="caution">
    <text evidence="5">The sequence shown here is derived from an EMBL/GenBank/DDBJ whole genome shotgun (WGS) entry which is preliminary data.</text>
</comment>
<dbReference type="PRINTS" id="PR01573">
    <property type="entry name" value="SUPERTUBBY"/>
</dbReference>
<feature type="domain" description="Methyltransferase" evidence="4">
    <location>
        <begin position="621"/>
        <end position="835"/>
    </location>
</feature>
<dbReference type="Pfam" id="PF13679">
    <property type="entry name" value="Methyltransf_32"/>
    <property type="match status" value="1"/>
</dbReference>